<gene>
    <name evidence="1" type="ORF">SAMN05660477_00490</name>
</gene>
<evidence type="ECO:0000313" key="1">
    <source>
        <dbReference type="EMBL" id="SKB65038.1"/>
    </source>
</evidence>
<protein>
    <submittedName>
        <fullName evidence="1">RteC protein</fullName>
    </submittedName>
</protein>
<accession>A0A1T5CZW9</accession>
<proteinExistence type="predicted"/>
<dbReference type="Pfam" id="PF09357">
    <property type="entry name" value="RteC"/>
    <property type="match status" value="1"/>
</dbReference>
<dbReference type="STRING" id="619805.SAMN05660477_00490"/>
<organism evidence="1 2">
    <name type="scientific">Soonwooa buanensis</name>
    <dbReference type="NCBI Taxonomy" id="619805"/>
    <lineage>
        <taxon>Bacteria</taxon>
        <taxon>Pseudomonadati</taxon>
        <taxon>Bacteroidota</taxon>
        <taxon>Flavobacteriia</taxon>
        <taxon>Flavobacteriales</taxon>
        <taxon>Weeksellaceae</taxon>
        <taxon>Chryseobacterium group</taxon>
        <taxon>Soonwooa</taxon>
    </lineage>
</organism>
<keyword evidence="2" id="KW-1185">Reference proteome</keyword>
<dbReference type="EMBL" id="FUYZ01000001">
    <property type="protein sequence ID" value="SKB65038.1"/>
    <property type="molecule type" value="Genomic_DNA"/>
</dbReference>
<name>A0A1T5CZW9_9FLAO</name>
<dbReference type="InterPro" id="IPR018534">
    <property type="entry name" value="Tet_reg_excision_RteC"/>
</dbReference>
<sequence length="136" mass="15813">MGLDTYYFETDHNFNTSHDYKVAKIIANDLIEEYLENQLFKTAVNDSPKNPTKLNWTGNKSALTELIYALHSQGIFNNGNVDIKPIVTVFERTFNVDLGDFYHTFLELKARKINRTKFLDELKESLTKRMDEQDGI</sequence>
<evidence type="ECO:0000313" key="2">
    <source>
        <dbReference type="Proteomes" id="UP000191112"/>
    </source>
</evidence>
<dbReference type="AlphaFoldDB" id="A0A1T5CZW9"/>
<dbReference type="Proteomes" id="UP000191112">
    <property type="component" value="Unassembled WGS sequence"/>
</dbReference>
<reference evidence="1 2" key="1">
    <citation type="submission" date="2017-02" db="EMBL/GenBank/DDBJ databases">
        <authorList>
            <person name="Peterson S.W."/>
        </authorList>
    </citation>
    <scope>NUCLEOTIDE SEQUENCE [LARGE SCALE GENOMIC DNA]</scope>
    <source>
        <strain evidence="1 2">DSM 22323</strain>
    </source>
</reference>